<dbReference type="Pfam" id="PF24986">
    <property type="entry name" value="PRC_RimM"/>
    <property type="match status" value="1"/>
</dbReference>
<feature type="domain" description="Ribosome maturation factor RimM PRC barrel" evidence="7">
    <location>
        <begin position="104"/>
        <end position="177"/>
    </location>
</feature>
<evidence type="ECO:0000259" key="6">
    <source>
        <dbReference type="Pfam" id="PF01782"/>
    </source>
</evidence>
<comment type="function">
    <text evidence="5">An accessory protein needed during the final step in the assembly of 30S ribosomal subunit, possibly for assembly of the head region. Essential for efficient processing of 16S rRNA. May be needed both before and after RbfA during the maturation of 16S rRNA. It has affinity for free ribosomal 30S subunits but not for 70S ribosomes.</text>
</comment>
<dbReference type="Gene3D" id="2.30.30.240">
    <property type="entry name" value="PRC-barrel domain"/>
    <property type="match status" value="1"/>
</dbReference>
<evidence type="ECO:0000256" key="5">
    <source>
        <dbReference type="HAMAP-Rule" id="MF_00014"/>
    </source>
</evidence>
<evidence type="ECO:0000256" key="4">
    <source>
        <dbReference type="ARBA" id="ARBA00023186"/>
    </source>
</evidence>
<gene>
    <name evidence="5 8" type="primary">rimM</name>
    <name evidence="8" type="ORF">IDSA_11150</name>
</gene>
<comment type="subcellular location">
    <subcellularLocation>
        <location evidence="5">Cytoplasm</location>
    </subcellularLocation>
</comment>
<dbReference type="GO" id="GO:0005840">
    <property type="term" value="C:ribosome"/>
    <property type="evidence" value="ECO:0007669"/>
    <property type="project" value="InterPro"/>
</dbReference>
<comment type="similarity">
    <text evidence="5">Belongs to the RimM family.</text>
</comment>
<dbReference type="NCBIfam" id="TIGR02273">
    <property type="entry name" value="16S_RimM"/>
    <property type="match status" value="1"/>
</dbReference>
<comment type="domain">
    <text evidence="5">The PRC barrel domain binds ribosomal protein uS19.</text>
</comment>
<dbReference type="PANTHER" id="PTHR33692:SF1">
    <property type="entry name" value="RIBOSOME MATURATION FACTOR RIMM"/>
    <property type="match status" value="1"/>
</dbReference>
<evidence type="ECO:0000313" key="9">
    <source>
        <dbReference type="Proteomes" id="UP000054363"/>
    </source>
</evidence>
<dbReference type="InterPro" id="IPR011033">
    <property type="entry name" value="PRC_barrel-like_sf"/>
</dbReference>
<dbReference type="OrthoDB" id="9783509at2"/>
<keyword evidence="1 5" id="KW-0963">Cytoplasm</keyword>
<dbReference type="AlphaFoldDB" id="A0A094IWW4"/>
<sequence>MAMNSTSETVVIGQLGAVYGVKGWLKVQSYTDDAEAIFDYSPWQIIKQGKPQTVQVEEWRRHNKGLIAKLAGVDDRDKAQVYTGADIVIEAAQLPELPEDEFYWRDLIGMTVVNTEGYNMGIVDQLMATASNDVMVVKANNNDAFGRSERLIPFIQSQYVQSIDREAKRIVVDWPSDF</sequence>
<comment type="subunit">
    <text evidence="5">Binds ribosomal protein uS19.</text>
</comment>
<dbReference type="GO" id="GO:0042274">
    <property type="term" value="P:ribosomal small subunit biogenesis"/>
    <property type="evidence" value="ECO:0007669"/>
    <property type="project" value="UniProtKB-UniRule"/>
</dbReference>
<dbReference type="eggNOG" id="COG0806">
    <property type="taxonomic scope" value="Bacteria"/>
</dbReference>
<dbReference type="HAMAP" id="MF_00014">
    <property type="entry name" value="Ribosome_mat_RimM"/>
    <property type="match status" value="1"/>
</dbReference>
<keyword evidence="3 5" id="KW-0698">rRNA processing</keyword>
<evidence type="ECO:0000256" key="1">
    <source>
        <dbReference type="ARBA" id="ARBA00022490"/>
    </source>
</evidence>
<evidence type="ECO:0000256" key="2">
    <source>
        <dbReference type="ARBA" id="ARBA00022517"/>
    </source>
</evidence>
<organism evidence="8 9">
    <name type="scientific">Pseudidiomarina salinarum</name>
    <dbReference type="NCBI Taxonomy" id="435908"/>
    <lineage>
        <taxon>Bacteria</taxon>
        <taxon>Pseudomonadati</taxon>
        <taxon>Pseudomonadota</taxon>
        <taxon>Gammaproteobacteria</taxon>
        <taxon>Alteromonadales</taxon>
        <taxon>Idiomarinaceae</taxon>
        <taxon>Pseudidiomarina</taxon>
    </lineage>
</organism>
<dbReference type="GO" id="GO:0005737">
    <property type="term" value="C:cytoplasm"/>
    <property type="evidence" value="ECO:0007669"/>
    <property type="project" value="UniProtKB-SubCell"/>
</dbReference>
<dbReference type="InterPro" id="IPR056792">
    <property type="entry name" value="PRC_RimM"/>
</dbReference>
<dbReference type="SUPFAM" id="SSF50346">
    <property type="entry name" value="PRC-barrel domain"/>
    <property type="match status" value="1"/>
</dbReference>
<accession>A0A094IWW4</accession>
<protein>
    <recommendedName>
        <fullName evidence="5">Ribosome maturation factor RimM</fullName>
    </recommendedName>
</protein>
<dbReference type="Pfam" id="PF01782">
    <property type="entry name" value="RimM"/>
    <property type="match status" value="1"/>
</dbReference>
<keyword evidence="4 5" id="KW-0143">Chaperone</keyword>
<keyword evidence="2 5" id="KW-0690">Ribosome biogenesis</keyword>
<dbReference type="InterPro" id="IPR036976">
    <property type="entry name" value="RimM_N_sf"/>
</dbReference>
<name>A0A094IWW4_9GAMM</name>
<dbReference type="STRING" id="435908.IDSA_11150"/>
<evidence type="ECO:0000256" key="3">
    <source>
        <dbReference type="ARBA" id="ARBA00022552"/>
    </source>
</evidence>
<comment type="caution">
    <text evidence="8">The sequence shown here is derived from an EMBL/GenBank/DDBJ whole genome shotgun (WGS) entry which is preliminary data.</text>
</comment>
<dbReference type="GO" id="GO:0006364">
    <property type="term" value="P:rRNA processing"/>
    <property type="evidence" value="ECO:0007669"/>
    <property type="project" value="UniProtKB-UniRule"/>
</dbReference>
<dbReference type="GO" id="GO:0043022">
    <property type="term" value="F:ribosome binding"/>
    <property type="evidence" value="ECO:0007669"/>
    <property type="project" value="InterPro"/>
</dbReference>
<reference evidence="8 9" key="1">
    <citation type="submission" date="2014-06" db="EMBL/GenBank/DDBJ databases">
        <title>The draft genome sequence of Idiomarina salinarum ISL-52.</title>
        <authorList>
            <person name="Du J."/>
            <person name="Shao Z."/>
        </authorList>
    </citation>
    <scope>NUCLEOTIDE SEQUENCE [LARGE SCALE GENOMIC DNA]</scope>
    <source>
        <strain evidence="8 9">ISL-52</strain>
    </source>
</reference>
<dbReference type="EMBL" id="JPER01000006">
    <property type="protein sequence ID" value="KFZ30299.1"/>
    <property type="molecule type" value="Genomic_DNA"/>
</dbReference>
<dbReference type="Proteomes" id="UP000054363">
    <property type="component" value="Unassembled WGS sequence"/>
</dbReference>
<feature type="domain" description="RimM N-terminal" evidence="6">
    <location>
        <begin position="11"/>
        <end position="92"/>
    </location>
</feature>
<dbReference type="InterPro" id="IPR002676">
    <property type="entry name" value="RimM_N"/>
</dbReference>
<dbReference type="PANTHER" id="PTHR33692">
    <property type="entry name" value="RIBOSOME MATURATION FACTOR RIMM"/>
    <property type="match status" value="1"/>
</dbReference>
<dbReference type="SUPFAM" id="SSF50447">
    <property type="entry name" value="Translation proteins"/>
    <property type="match status" value="1"/>
</dbReference>
<dbReference type="Gene3D" id="2.40.30.60">
    <property type="entry name" value="RimM"/>
    <property type="match status" value="1"/>
</dbReference>
<keyword evidence="9" id="KW-1185">Reference proteome</keyword>
<evidence type="ECO:0000313" key="8">
    <source>
        <dbReference type="EMBL" id="KFZ30299.1"/>
    </source>
</evidence>
<proteinExistence type="inferred from homology"/>
<dbReference type="InterPro" id="IPR011961">
    <property type="entry name" value="RimM"/>
</dbReference>
<dbReference type="InterPro" id="IPR009000">
    <property type="entry name" value="Transl_B-barrel_sf"/>
</dbReference>
<evidence type="ECO:0000259" key="7">
    <source>
        <dbReference type="Pfam" id="PF24986"/>
    </source>
</evidence>